<evidence type="ECO:0000313" key="2">
    <source>
        <dbReference type="WBParaSite" id="nRc.2.0.1.t40475-RA"/>
    </source>
</evidence>
<name>A0A915KQX1_ROMCU</name>
<accession>A0A915KQX1</accession>
<dbReference type="GO" id="GO:0003676">
    <property type="term" value="F:nucleic acid binding"/>
    <property type="evidence" value="ECO:0007669"/>
    <property type="project" value="InterPro"/>
</dbReference>
<protein>
    <submittedName>
        <fullName evidence="2">Uncharacterized protein</fullName>
    </submittedName>
</protein>
<proteinExistence type="predicted"/>
<sequence length="138" mass="16564">MKDHRWNVDRDLGEKRKKYWFGWPSVPRGLAARLFVNWVTQLTGQWYLDQCIHHQLIPYIRQNHQQGDYIFWPNQAENIEFVKKCDNPANVPEVGVIEDFWAYLKFLVYAKGWETKKLDQLSNRIKAVLKKLDKAFVQ</sequence>
<reference evidence="2" key="1">
    <citation type="submission" date="2022-11" db="UniProtKB">
        <authorList>
            <consortium name="WormBaseParasite"/>
        </authorList>
    </citation>
    <scope>IDENTIFICATION</scope>
</reference>
<dbReference type="AlphaFoldDB" id="A0A915KQX1"/>
<evidence type="ECO:0000313" key="1">
    <source>
        <dbReference type="Proteomes" id="UP000887565"/>
    </source>
</evidence>
<keyword evidence="1" id="KW-1185">Reference proteome</keyword>
<organism evidence="1 2">
    <name type="scientific">Romanomermis culicivorax</name>
    <name type="common">Nematode worm</name>
    <dbReference type="NCBI Taxonomy" id="13658"/>
    <lineage>
        <taxon>Eukaryota</taxon>
        <taxon>Metazoa</taxon>
        <taxon>Ecdysozoa</taxon>
        <taxon>Nematoda</taxon>
        <taxon>Enoplea</taxon>
        <taxon>Dorylaimia</taxon>
        <taxon>Mermithida</taxon>
        <taxon>Mermithoidea</taxon>
        <taxon>Mermithidae</taxon>
        <taxon>Romanomermis</taxon>
    </lineage>
</organism>
<dbReference type="Proteomes" id="UP000887565">
    <property type="component" value="Unplaced"/>
</dbReference>
<dbReference type="WBParaSite" id="nRc.2.0.1.t40475-RA">
    <property type="protein sequence ID" value="nRc.2.0.1.t40475-RA"/>
    <property type="gene ID" value="nRc.2.0.1.g40475"/>
</dbReference>
<dbReference type="InterPro" id="IPR036397">
    <property type="entry name" value="RNaseH_sf"/>
</dbReference>
<dbReference type="Gene3D" id="3.30.420.10">
    <property type="entry name" value="Ribonuclease H-like superfamily/Ribonuclease H"/>
    <property type="match status" value="1"/>
</dbReference>